<dbReference type="SUPFAM" id="SSF50182">
    <property type="entry name" value="Sm-like ribonucleoproteins"/>
    <property type="match status" value="1"/>
</dbReference>
<evidence type="ECO:0000256" key="3">
    <source>
        <dbReference type="ARBA" id="ARBA00022989"/>
    </source>
</evidence>
<dbReference type="Gene3D" id="2.30.30.60">
    <property type="match status" value="1"/>
</dbReference>
<dbReference type="RefSeq" id="WP_191144062.1">
    <property type="nucleotide sequence ID" value="NZ_JACXAF010000006.1"/>
</dbReference>
<accession>A0A8J6QGI2</accession>
<dbReference type="EMBL" id="JACXAF010000006">
    <property type="protein sequence ID" value="MBD1388955.1"/>
    <property type="molecule type" value="Genomic_DNA"/>
</dbReference>
<sequence>MTETLVKIALSIGLLLTVYLLRKVTFSYFLKDMEPSEQLNRASTIRNVSSLMIVLLIGFIWLSELQNVALSLAAFMVAIVVATKEFLQCLLGFFVWSLNRQFRIGDWVDINGLTGQVVDVDWVKTTIQEVNVAGDYSYTGKTLYIPNNTLLLYPAKNLNFMRRYVMHSFSVVREANVNIEPIFEPLQRELETLVEPFRETASRYSGFLHQRMDVEATQVAPSINLSTTELGKNKLTITLFCPTEQVGELQQQATRAFLRLWHEIQPEQPAP</sequence>
<dbReference type="AlphaFoldDB" id="A0A8J6QGI2"/>
<dbReference type="GO" id="GO:0008381">
    <property type="term" value="F:mechanosensitive monoatomic ion channel activity"/>
    <property type="evidence" value="ECO:0007669"/>
    <property type="project" value="UniProtKB-ARBA"/>
</dbReference>
<evidence type="ECO:0000256" key="4">
    <source>
        <dbReference type="ARBA" id="ARBA00023136"/>
    </source>
</evidence>
<evidence type="ECO:0000256" key="5">
    <source>
        <dbReference type="SAM" id="Phobius"/>
    </source>
</evidence>
<dbReference type="InterPro" id="IPR010920">
    <property type="entry name" value="LSM_dom_sf"/>
</dbReference>
<dbReference type="InterPro" id="IPR006685">
    <property type="entry name" value="MscS_channel_2nd"/>
</dbReference>
<reference evidence="7" key="1">
    <citation type="submission" date="2020-09" db="EMBL/GenBank/DDBJ databases">
        <title>A novel bacterium of genus Neiella, isolated from South China Sea.</title>
        <authorList>
            <person name="Huang H."/>
            <person name="Mo K."/>
            <person name="Hu Y."/>
        </authorList>
    </citation>
    <scope>NUCLEOTIDE SEQUENCE</scope>
    <source>
        <strain evidence="7">HB171785</strain>
    </source>
</reference>
<dbReference type="Proteomes" id="UP000638014">
    <property type="component" value="Unassembled WGS sequence"/>
</dbReference>
<feature type="transmembrane region" description="Helical" evidence="5">
    <location>
        <begin position="68"/>
        <end position="96"/>
    </location>
</feature>
<feature type="domain" description="Mechanosensitive ion channel MscS" evidence="6">
    <location>
        <begin position="94"/>
        <end position="158"/>
    </location>
</feature>
<keyword evidence="8" id="KW-1185">Reference proteome</keyword>
<evidence type="ECO:0000256" key="2">
    <source>
        <dbReference type="ARBA" id="ARBA00022692"/>
    </source>
</evidence>
<keyword evidence="2 5" id="KW-0812">Transmembrane</keyword>
<name>A0A8J6QGI2_9GAMM</name>
<comment type="caution">
    <text evidence="7">The sequence shown here is derived from an EMBL/GenBank/DDBJ whole genome shotgun (WGS) entry which is preliminary data.</text>
</comment>
<feature type="transmembrane region" description="Helical" evidence="5">
    <location>
        <begin position="43"/>
        <end position="62"/>
    </location>
</feature>
<protein>
    <submittedName>
        <fullName evidence="7">Mechanosensitive ion channel family protein</fullName>
    </submittedName>
</protein>
<evidence type="ECO:0000256" key="1">
    <source>
        <dbReference type="ARBA" id="ARBA00004370"/>
    </source>
</evidence>
<evidence type="ECO:0000313" key="7">
    <source>
        <dbReference type="EMBL" id="MBD1388955.1"/>
    </source>
</evidence>
<dbReference type="GO" id="GO:0016020">
    <property type="term" value="C:membrane"/>
    <property type="evidence" value="ECO:0007669"/>
    <property type="project" value="UniProtKB-SubCell"/>
</dbReference>
<keyword evidence="4 5" id="KW-0472">Membrane</keyword>
<dbReference type="InterPro" id="IPR023408">
    <property type="entry name" value="MscS_beta-dom_sf"/>
</dbReference>
<organism evidence="7 8">
    <name type="scientific">Neiella litorisoli</name>
    <dbReference type="NCBI Taxonomy" id="2771431"/>
    <lineage>
        <taxon>Bacteria</taxon>
        <taxon>Pseudomonadati</taxon>
        <taxon>Pseudomonadota</taxon>
        <taxon>Gammaproteobacteria</taxon>
        <taxon>Alteromonadales</taxon>
        <taxon>Echinimonadaceae</taxon>
        <taxon>Neiella</taxon>
    </lineage>
</organism>
<proteinExistence type="predicted"/>
<evidence type="ECO:0000313" key="8">
    <source>
        <dbReference type="Proteomes" id="UP000638014"/>
    </source>
</evidence>
<dbReference type="PANTHER" id="PTHR30566">
    <property type="entry name" value="YNAI-RELATED MECHANOSENSITIVE ION CHANNEL"/>
    <property type="match status" value="1"/>
</dbReference>
<evidence type="ECO:0000259" key="6">
    <source>
        <dbReference type="Pfam" id="PF00924"/>
    </source>
</evidence>
<dbReference type="Pfam" id="PF00924">
    <property type="entry name" value="MS_channel_2nd"/>
    <property type="match status" value="1"/>
</dbReference>
<feature type="transmembrane region" description="Helical" evidence="5">
    <location>
        <begin position="6"/>
        <end position="22"/>
    </location>
</feature>
<comment type="subcellular location">
    <subcellularLocation>
        <location evidence="1">Membrane</location>
    </subcellularLocation>
</comment>
<gene>
    <name evidence="7" type="ORF">IC617_05895</name>
</gene>
<dbReference type="PANTHER" id="PTHR30566:SF27">
    <property type="entry name" value="MECHANOSENSITIVE ION CHANNEL PROTEIN"/>
    <property type="match status" value="1"/>
</dbReference>
<keyword evidence="3 5" id="KW-1133">Transmembrane helix</keyword>